<dbReference type="Pfam" id="PF01363">
    <property type="entry name" value="FYVE"/>
    <property type="match status" value="1"/>
</dbReference>
<organism evidence="7 8">
    <name type="scientific">Linnemannia gamsii</name>
    <dbReference type="NCBI Taxonomy" id="64522"/>
    <lineage>
        <taxon>Eukaryota</taxon>
        <taxon>Fungi</taxon>
        <taxon>Fungi incertae sedis</taxon>
        <taxon>Mucoromycota</taxon>
        <taxon>Mortierellomycotina</taxon>
        <taxon>Mortierellomycetes</taxon>
        <taxon>Mortierellales</taxon>
        <taxon>Mortierellaceae</taxon>
        <taxon>Linnemannia</taxon>
    </lineage>
</organism>
<feature type="region of interest" description="Disordered" evidence="5">
    <location>
        <begin position="530"/>
        <end position="556"/>
    </location>
</feature>
<evidence type="ECO:0000256" key="1">
    <source>
        <dbReference type="ARBA" id="ARBA00022723"/>
    </source>
</evidence>
<gene>
    <name evidence="7" type="ORF">BGZ96_004724</name>
</gene>
<keyword evidence="2 4" id="KW-0863">Zinc-finger</keyword>
<feature type="compositionally biased region" description="Acidic residues" evidence="5">
    <location>
        <begin position="353"/>
        <end position="398"/>
    </location>
</feature>
<dbReference type="PROSITE" id="PS50178">
    <property type="entry name" value="ZF_FYVE"/>
    <property type="match status" value="1"/>
</dbReference>
<evidence type="ECO:0000256" key="5">
    <source>
        <dbReference type="SAM" id="MobiDB-lite"/>
    </source>
</evidence>
<dbReference type="InterPro" id="IPR000306">
    <property type="entry name" value="Znf_FYVE"/>
</dbReference>
<evidence type="ECO:0000256" key="2">
    <source>
        <dbReference type="ARBA" id="ARBA00022771"/>
    </source>
</evidence>
<feature type="region of interest" description="Disordered" evidence="5">
    <location>
        <begin position="1"/>
        <end position="219"/>
    </location>
</feature>
<feature type="compositionally biased region" description="Low complexity" evidence="5">
    <location>
        <begin position="621"/>
        <end position="631"/>
    </location>
</feature>
<comment type="caution">
    <text evidence="7">The sequence shown here is derived from an EMBL/GenBank/DDBJ whole genome shotgun (WGS) entry which is preliminary data.</text>
</comment>
<dbReference type="SMART" id="SM00064">
    <property type="entry name" value="FYVE"/>
    <property type="match status" value="1"/>
</dbReference>
<name>A0ABQ7KFX2_9FUNG</name>
<feature type="compositionally biased region" description="Polar residues" evidence="5">
    <location>
        <begin position="536"/>
        <end position="556"/>
    </location>
</feature>
<sequence>MQHRISPRNITIHSTAHRSSKDPSSAHQLVHPTDEPKITFAPQSPRDQTREQELLLPKANKGQQPRHDSLYSPEAPLHLLRTTPVHNNAPTATPDDGDDVDKEGGRHGGSRNSNEEYDNEEEEDDDDSEYDEDSMDDEDESELDDSDIDDDDYSDSGSDHTETESSTHMSLARNDPQRIAPISSETNLSHPAASHTNNSNTVPLTTTPDHPSSNGVHPISAQRAQQEVVKQLTLAAGAWNINPDKHSSSESNSSGNSNNDRSISSINATAHVRDNGMDERVLMLETVRPRDGGPLSSITHTPTMWMSHQQQQQQCQQRIPDQGTTSSRSSTSGTLSSPGDALQVAKARMLPYVEDDAEDEDDYSGEDDEEEEDEDEDDYSYSEDEDEEEEDDDEDGDSSSEYHYGAKKNPANRTNKPRAPPPGQYTRSIYSHHRPPRLDENYLRKRAITKQVVRRSSLTALLGEASQPAPHPLTLQAKNFTIHPAGSPLGQNVHLSAQGARRPGLTGVWSEAGVFPEPPLAQHQDERTVLKPYGGSSENARSASTMSGLRPGSNLSEQNRRLMLGPNAATAVLSQEPNRPRRTDSGVEVKIFPHQHRGSGSGSSDSRSSNERQSTRWADISVAESSSSVHSTNGQGSSQIPTITIIPARRPRMKSEGDASDARVSSSVGASSDGLACNSPDGTADVPQIVKQPLKSSISCHTFPRAAGKRVGRKHVSWHHSLFPTERVLRVKPSLPSLSNVAVESAKATLSQLPNIPVMARDNVKDFHQSIRSLRTLSRDEITKMSYKQQGRQELTSTVPISKSANDSTSWWSLSRWLKGPPAVDKRHWKPDSSRETCAYCFTPFHRLTNPRHHCRKCGDIFCGKCASAEILMDAKNCVYVQQSQLARWSRRVDIQRHNLWIDTLPQLHPVRTAAESALGTGSGVSGAPMLGAMEGTGSVGHASGMTGGLGGVGMGQRSLSGSGSGGRRGSWQVAPSVMKKPRVSIFGLFGQGTTGAGPVQHQSDSRRGSVDVSAVENVYANHYGHLQPHHSVAFSMGRRSSSSSILRSNNTVGGTGHMMMMGASPLTLGNEGAIAMSRRMSSGGVGEVCLARICVGCERELLKPVPRCTSIAKYYDAKCMDTRVWAPIQVDSNSNSINSINSNNNNILPVRPDIRWMTIRIKILTRL</sequence>
<feature type="compositionally biased region" description="Low complexity" evidence="5">
    <location>
        <begin position="249"/>
        <end position="263"/>
    </location>
</feature>
<dbReference type="PANTHER" id="PTHR13275:SF4">
    <property type="entry name" value="VACUOLAR PROTEIN SORTING-ASSOCIATED PROTEIN 72 HOMOLOG"/>
    <property type="match status" value="1"/>
</dbReference>
<dbReference type="SUPFAM" id="SSF57903">
    <property type="entry name" value="FYVE/PHD zinc finger"/>
    <property type="match status" value="1"/>
</dbReference>
<keyword evidence="1" id="KW-0479">Metal-binding</keyword>
<feature type="compositionally biased region" description="Polar residues" evidence="5">
    <location>
        <begin position="183"/>
        <end position="215"/>
    </location>
</feature>
<keyword evidence="8" id="KW-1185">Reference proteome</keyword>
<evidence type="ECO:0000313" key="8">
    <source>
        <dbReference type="Proteomes" id="UP001194696"/>
    </source>
</evidence>
<feature type="compositionally biased region" description="Acidic residues" evidence="5">
    <location>
        <begin position="115"/>
        <end position="154"/>
    </location>
</feature>
<evidence type="ECO:0000259" key="6">
    <source>
        <dbReference type="PROSITE" id="PS50178"/>
    </source>
</evidence>
<keyword evidence="3" id="KW-0862">Zinc</keyword>
<feature type="compositionally biased region" description="Low complexity" evidence="5">
    <location>
        <begin position="324"/>
        <end position="337"/>
    </location>
</feature>
<dbReference type="PANTHER" id="PTHR13275">
    <property type="entry name" value="YL-1 PROTEIN TRANSCRIPTION FACTOR-LIKE 1"/>
    <property type="match status" value="1"/>
</dbReference>
<evidence type="ECO:0000256" key="3">
    <source>
        <dbReference type="ARBA" id="ARBA00022833"/>
    </source>
</evidence>
<dbReference type="EMBL" id="JAAAIM010000022">
    <property type="protein sequence ID" value="KAG0297795.1"/>
    <property type="molecule type" value="Genomic_DNA"/>
</dbReference>
<feature type="compositionally biased region" description="Basic and acidic residues" evidence="5">
    <location>
        <begin position="578"/>
        <end position="587"/>
    </location>
</feature>
<feature type="region of interest" description="Disordered" evidence="5">
    <location>
        <begin position="305"/>
        <end position="432"/>
    </location>
</feature>
<proteinExistence type="predicted"/>
<accession>A0ABQ7KFX2</accession>
<dbReference type="Gene3D" id="3.30.40.10">
    <property type="entry name" value="Zinc/RING finger domain, C3HC4 (zinc finger)"/>
    <property type="match status" value="1"/>
</dbReference>
<dbReference type="InterPro" id="IPR011011">
    <property type="entry name" value="Znf_FYVE_PHD"/>
</dbReference>
<dbReference type="InterPro" id="IPR017455">
    <property type="entry name" value="Znf_FYVE-rel"/>
</dbReference>
<feature type="region of interest" description="Disordered" evidence="5">
    <location>
        <begin position="240"/>
        <end position="263"/>
    </location>
</feature>
<protein>
    <recommendedName>
        <fullName evidence="6">FYVE-type domain-containing protein</fullName>
    </recommendedName>
</protein>
<reference evidence="7 8" key="1">
    <citation type="journal article" date="2020" name="Fungal Divers.">
        <title>Resolving the Mortierellaceae phylogeny through synthesis of multi-gene phylogenetics and phylogenomics.</title>
        <authorList>
            <person name="Vandepol N."/>
            <person name="Liber J."/>
            <person name="Desiro A."/>
            <person name="Na H."/>
            <person name="Kennedy M."/>
            <person name="Barry K."/>
            <person name="Grigoriev I.V."/>
            <person name="Miller A.N."/>
            <person name="O'Donnell K."/>
            <person name="Stajich J.E."/>
            <person name="Bonito G."/>
        </authorList>
    </citation>
    <scope>NUCLEOTIDE SEQUENCE [LARGE SCALE GENOMIC DNA]</scope>
    <source>
        <strain evidence="7 8">AD045</strain>
    </source>
</reference>
<evidence type="ECO:0000313" key="7">
    <source>
        <dbReference type="EMBL" id="KAG0297795.1"/>
    </source>
</evidence>
<feature type="region of interest" description="Disordered" evidence="5">
    <location>
        <begin position="570"/>
        <end position="680"/>
    </location>
</feature>
<dbReference type="Proteomes" id="UP001194696">
    <property type="component" value="Unassembled WGS sequence"/>
</dbReference>
<feature type="domain" description="FYVE-type" evidence="6">
    <location>
        <begin position="832"/>
        <end position="868"/>
    </location>
</feature>
<evidence type="ECO:0000256" key="4">
    <source>
        <dbReference type="PROSITE-ProRule" id="PRU00091"/>
    </source>
</evidence>
<dbReference type="InterPro" id="IPR013083">
    <property type="entry name" value="Znf_RING/FYVE/PHD"/>
</dbReference>